<gene>
    <name evidence="4" type="ORF">SanaruYs_14680</name>
</gene>
<dbReference type="RefSeq" id="WP_127121880.1">
    <property type="nucleotide sequence ID" value="NZ_BHXQ01000002.1"/>
</dbReference>
<dbReference type="GO" id="GO:0005886">
    <property type="term" value="C:plasma membrane"/>
    <property type="evidence" value="ECO:0007669"/>
    <property type="project" value="TreeGrafter"/>
</dbReference>
<keyword evidence="2" id="KW-0472">Membrane</keyword>
<dbReference type="PANTHER" id="PTHR30441">
    <property type="entry name" value="DUF748 DOMAIN-CONTAINING PROTEIN"/>
    <property type="match status" value="1"/>
</dbReference>
<protein>
    <recommendedName>
        <fullName evidence="3">AsmA domain-containing protein</fullName>
    </recommendedName>
</protein>
<feature type="transmembrane region" description="Helical" evidence="2">
    <location>
        <begin position="7"/>
        <end position="30"/>
    </location>
</feature>
<evidence type="ECO:0000313" key="5">
    <source>
        <dbReference type="Proteomes" id="UP000288227"/>
    </source>
</evidence>
<evidence type="ECO:0000313" key="4">
    <source>
        <dbReference type="EMBL" id="GCC51247.1"/>
    </source>
</evidence>
<name>A0A401U8P3_9BACT</name>
<keyword evidence="2" id="KW-0812">Transmembrane</keyword>
<reference evidence="4 5" key="1">
    <citation type="submission" date="2018-11" db="EMBL/GenBank/DDBJ databases">
        <title>Chryseotalea sanarue gen. nov., sp., nov., a member of the family Cytophagaceae, isolated from a brackish lake in Hamamatsu Japan.</title>
        <authorList>
            <person name="Maejima Y."/>
            <person name="Iino T."/>
            <person name="Muraguchi Y."/>
            <person name="Fukuda K."/>
            <person name="Ohkuma M."/>
            <person name="Moriuchi R."/>
            <person name="Dohra H."/>
            <person name="Kimbara K."/>
            <person name="Shintani M."/>
        </authorList>
    </citation>
    <scope>NUCLEOTIDE SEQUENCE [LARGE SCALE GENOMIC DNA]</scope>
    <source>
        <strain evidence="4 5">Ys</strain>
    </source>
</reference>
<dbReference type="GO" id="GO:0090313">
    <property type="term" value="P:regulation of protein targeting to membrane"/>
    <property type="evidence" value="ECO:0007669"/>
    <property type="project" value="TreeGrafter"/>
</dbReference>
<dbReference type="AlphaFoldDB" id="A0A401U8P3"/>
<evidence type="ECO:0000256" key="2">
    <source>
        <dbReference type="SAM" id="Phobius"/>
    </source>
</evidence>
<feature type="region of interest" description="Disordered" evidence="1">
    <location>
        <begin position="950"/>
        <end position="977"/>
    </location>
</feature>
<keyword evidence="2" id="KW-1133">Transmembrane helix</keyword>
<accession>A0A401U8P3</accession>
<dbReference type="InterPro" id="IPR007844">
    <property type="entry name" value="AsmA"/>
</dbReference>
<comment type="caution">
    <text evidence="4">The sequence shown here is derived from an EMBL/GenBank/DDBJ whole genome shotgun (WGS) entry which is preliminary data.</text>
</comment>
<dbReference type="PANTHER" id="PTHR30441:SF8">
    <property type="entry name" value="DUF748 DOMAIN-CONTAINING PROTEIN"/>
    <property type="match status" value="1"/>
</dbReference>
<evidence type="ECO:0000259" key="3">
    <source>
        <dbReference type="Pfam" id="PF05170"/>
    </source>
</evidence>
<dbReference type="InterPro" id="IPR052894">
    <property type="entry name" value="AsmA-related"/>
</dbReference>
<feature type="domain" description="AsmA" evidence="3">
    <location>
        <begin position="1"/>
        <end position="184"/>
    </location>
</feature>
<dbReference type="EMBL" id="BHXQ01000002">
    <property type="protein sequence ID" value="GCC51247.1"/>
    <property type="molecule type" value="Genomic_DNA"/>
</dbReference>
<feature type="compositionally biased region" description="Basic and acidic residues" evidence="1">
    <location>
        <begin position="968"/>
        <end position="977"/>
    </location>
</feature>
<organism evidence="4 5">
    <name type="scientific">Chryseotalea sanaruensis</name>
    <dbReference type="NCBI Taxonomy" id="2482724"/>
    <lineage>
        <taxon>Bacteria</taxon>
        <taxon>Pseudomonadati</taxon>
        <taxon>Bacteroidota</taxon>
        <taxon>Cytophagia</taxon>
        <taxon>Cytophagales</taxon>
        <taxon>Chryseotaleaceae</taxon>
        <taxon>Chryseotalea</taxon>
    </lineage>
</organism>
<evidence type="ECO:0000256" key="1">
    <source>
        <dbReference type="SAM" id="MobiDB-lite"/>
    </source>
</evidence>
<keyword evidence="5" id="KW-1185">Reference proteome</keyword>
<sequence>MKKVLKWSLIGVGSLIALIVVAAMVIPIIFKDDIKAAIDKQLAGSVNADVVFDIDDLNITLFKNFPNLTVEMANLGVMNREPFAGEILFATESFGVEVNLADILFGDQLKVKGISIVRPTVNIKVLKDGRANYDIAIPSTDTAVVEESGEGAFSFGIDHWEIVDATVSYDDQTMPYLLKINGLNHNGSGDFNQDTFDLKTYTSADTITTAYDGVEYLTNKRAVIDAVIQISEDFSKYTFKENSVKLNDFAMSFDGWFKMNENDYGMDLTFKSPENTFKSLLSLVPGIYTADFKGIETKGDLSFSGLVKGTYSETQMPAFNVALLVNDAMFKYPDLPTAVNNINLDLLVDNKDGVIENTVVNLKKFHMDFGSNPFDASLLIENLRDYRMEADLSAKLNLAELTTMFPIEGLEMKGVYVANIKAQGVYDSINKTIPTVNATMSLDNGYVKSSEFPLPIEDLHFTSSIKNTSGKMAETFIAVNDLALILDGEKFTADMTLQNLDNYTWDVKAKGGIDLEKITKIFPLEGMTLAGKVQADLRTQGKMSDLEAEKYDKLPTSGTASLKNFSYAAADLPYAVTISQAGMVFDPKKIELTNTTGTIGKSDFTVSGAIANYLGYMFGNNETIKGNVTFASNLLDLNEFMTETEETTTVEDTASFGVIPIPENIDFLLRSNIKTVKMMDYTMTEAKGDITLKNGVANLQGIIFKMLGGSFGVDGSYNAKDINHPQYDMALKIEKLSIKEAANAFSIVKTYAPIAGLVNGDFSTDFKINGELTQEMMPNMATVNGAGLIKVAQAALTGSKLVSGVTSLTKLDNTDEVTMKDVLMSATIKDGKLSVKPFDVNFGSYKTTVAGSTGMDGTIDYTLKMNVPANKVSSQLTSLTNKYTGASTDPNQPVPVTIGVGGNYSDPKTRLIMDEQKEQAKEAATAAAKEEATKKVTELAKGTEAEKIVGSILGGDKKSTDSTQTATPKEDATKKVQEEAAKKIQNLLKKKKN</sequence>
<proteinExistence type="predicted"/>
<dbReference type="OrthoDB" id="596403at2"/>
<dbReference type="Pfam" id="PF05170">
    <property type="entry name" value="AsmA"/>
    <property type="match status" value="1"/>
</dbReference>
<dbReference type="Proteomes" id="UP000288227">
    <property type="component" value="Unassembled WGS sequence"/>
</dbReference>